<dbReference type="InterPro" id="IPR011979">
    <property type="entry name" value="Antitox_Xre"/>
</dbReference>
<dbReference type="Pfam" id="PF09722">
    <property type="entry name" value="Xre_MbcA_ParS_C"/>
    <property type="match status" value="1"/>
</dbReference>
<comment type="caution">
    <text evidence="2">The sequence shown here is derived from an EMBL/GenBank/DDBJ whole genome shotgun (WGS) entry which is preliminary data.</text>
</comment>
<name>A0A2N3KQQ7_9PROT</name>
<dbReference type="OrthoDB" id="7349803at2"/>
<evidence type="ECO:0000313" key="2">
    <source>
        <dbReference type="EMBL" id="PKR52899.1"/>
    </source>
</evidence>
<dbReference type="NCBIfam" id="TIGR02293">
    <property type="entry name" value="TAS_TIGR02293"/>
    <property type="match status" value="1"/>
</dbReference>
<evidence type="ECO:0000259" key="1">
    <source>
        <dbReference type="Pfam" id="PF09722"/>
    </source>
</evidence>
<evidence type="ECO:0000313" key="3">
    <source>
        <dbReference type="Proteomes" id="UP000233597"/>
    </source>
</evidence>
<feature type="domain" description="Antitoxin Xre/MbcA/ParS-like toxin-binding" evidence="1">
    <location>
        <begin position="109"/>
        <end position="160"/>
    </location>
</feature>
<dbReference type="AlphaFoldDB" id="A0A2N3KQQ7"/>
<dbReference type="Proteomes" id="UP000233597">
    <property type="component" value="Unassembled WGS sequence"/>
</dbReference>
<gene>
    <name evidence="2" type="ORF">COO20_16495</name>
</gene>
<proteinExistence type="predicted"/>
<organism evidence="2 3">
    <name type="scientific">Thalassospira marina</name>
    <dbReference type="NCBI Taxonomy" id="2048283"/>
    <lineage>
        <taxon>Bacteria</taxon>
        <taxon>Pseudomonadati</taxon>
        <taxon>Pseudomonadota</taxon>
        <taxon>Alphaproteobacteria</taxon>
        <taxon>Rhodospirillales</taxon>
        <taxon>Thalassospiraceae</taxon>
        <taxon>Thalassospira</taxon>
    </lineage>
</organism>
<accession>A0A2N3KQQ7</accession>
<dbReference type="InterPro" id="IPR024467">
    <property type="entry name" value="Xre/MbcA/ParS-like_toxin-bd"/>
</dbReference>
<reference evidence="2 3" key="1">
    <citation type="submission" date="2017-09" db="EMBL/GenBank/DDBJ databases">
        <title>Biodiversity and function of Thalassospira species in the particle-attached aromatic-hydrocarbon-degrading consortia from the surface seawater of the South China Sea.</title>
        <authorList>
            <person name="Dong C."/>
            <person name="Liu R."/>
            <person name="Shao Z."/>
        </authorList>
    </citation>
    <scope>NUCLEOTIDE SEQUENCE [LARGE SCALE GENOMIC DNA]</scope>
    <source>
        <strain evidence="2 3">CSC1P2</strain>
    </source>
</reference>
<sequence length="163" mass="17912">MTHTSCTLQTGIAIMTVQTAIPVNPIYSFVGLREQEMSPHALLDQIEKGIPVAGVRKLAEFLFPDAGNRAVEHLVSRSTIERIKRSRTPRFSRAATEQIYPVIKVTAKAMELYPGEPEKAVRFLQKPHAMLGGLAPLELARRSGAGADMVMDMFNRIQAGLAV</sequence>
<protein>
    <recommendedName>
        <fullName evidence="1">Antitoxin Xre/MbcA/ParS-like toxin-binding domain-containing protein</fullName>
    </recommendedName>
</protein>
<dbReference type="EMBL" id="NWTK01000011">
    <property type="protein sequence ID" value="PKR52899.1"/>
    <property type="molecule type" value="Genomic_DNA"/>
</dbReference>